<dbReference type="Pfam" id="PF03169">
    <property type="entry name" value="OPT"/>
    <property type="match status" value="1"/>
</dbReference>
<evidence type="ECO:0000256" key="8">
    <source>
        <dbReference type="ARBA" id="ARBA00023136"/>
    </source>
</evidence>
<keyword evidence="3" id="KW-0813">Transport</keyword>
<dbReference type="GO" id="GO:0035673">
    <property type="term" value="F:oligopeptide transmembrane transporter activity"/>
    <property type="evidence" value="ECO:0007669"/>
    <property type="project" value="InterPro"/>
</dbReference>
<feature type="transmembrane region" description="Helical" evidence="10">
    <location>
        <begin position="351"/>
        <end position="370"/>
    </location>
</feature>
<gene>
    <name evidence="11" type="ORF">BCR35DRAFT_333275</name>
</gene>
<evidence type="ECO:0000256" key="1">
    <source>
        <dbReference type="ARBA" id="ARBA00004141"/>
    </source>
</evidence>
<feature type="transmembrane region" description="Helical" evidence="10">
    <location>
        <begin position="509"/>
        <end position="532"/>
    </location>
</feature>
<evidence type="ECO:0000256" key="3">
    <source>
        <dbReference type="ARBA" id="ARBA00022448"/>
    </source>
</evidence>
<dbReference type="Proteomes" id="UP000193467">
    <property type="component" value="Unassembled WGS sequence"/>
</dbReference>
<dbReference type="PANTHER" id="PTHR22601">
    <property type="entry name" value="ISP4 LIKE PROTEIN"/>
    <property type="match status" value="1"/>
</dbReference>
<evidence type="ECO:0000256" key="5">
    <source>
        <dbReference type="ARBA" id="ARBA00022856"/>
    </source>
</evidence>
<name>A0A1Y2ETV1_9BASI</name>
<feature type="transmembrane region" description="Helical" evidence="10">
    <location>
        <begin position="710"/>
        <end position="726"/>
    </location>
</feature>
<evidence type="ECO:0000313" key="11">
    <source>
        <dbReference type="EMBL" id="ORY74734.1"/>
    </source>
</evidence>
<comment type="similarity">
    <text evidence="2">Belongs to the oligopeptide OPT transporter family.</text>
</comment>
<evidence type="ECO:0000256" key="10">
    <source>
        <dbReference type="SAM" id="Phobius"/>
    </source>
</evidence>
<sequence length="791" mass="88474">MTEQRMPFKRQDSISGVELTSVERAPSYPDDTKDAFDNKDNFSAEKNEGHKTHLNPADEEVSDLDEKNRLANGKERPIETAEDIATRCISLEDDPTLQIHTFRCWFLALGLSCFAAVLGQIFYFRPQTVFVSQLFLQVIAFILGKAWASVLPKASKGRFWAFLNPCDFNIKEHVAILIMSSTASDSALAISVFAANELYYNVTPNYGTAIFTLLGSQAFGYAIAGLLRSFTVYPTFIVFPNLLPIVNLFDALHRDASVLSQKKRLRFFWIVFAAIFVWEWIPEFVAPTLTGISIFCLANRDSPWFTRIFGGSNGNEGLGMFSLCLDWNYVGSGGGSLGALFTPFSTQVSQYAGVALCCILFCACYVTNAWNAQNFPFLSQDMFYENGTQYDQSKILNADFSLNRTALELEGVPWFATSNAIYVSTQDHPSRYVGSNLAIGAALTHVFLWFGKPIMKAIKEWRSGTQPDPHYEKMRVYKEVPMWWYGVIMAVSFAFSMSTIYFAKSQLPWWALLVALIIATLVFPLVTVVYAVTGFNTDVQQLSQMLGAALVPGNSQANMYFTLYGANTVSQARGLTRDLKLGQYTKLPPRVTFTMQLVGTVVGAILQLIIMKTIISAQREILLDVQGSNVWSGQQVQSFNSQAVTWGALADVMYAPGTKYFIIPMAIIIGLFVPVPFWIVHKFFPKLGADAVVTPIICWCLGYLSVGINSSVFTTMLIALFSQYYLRVYRATWFRKYNYLLSAALDGGTQFMVFVATFAIFGGSGKPVDMPNWALNPDTSRYNYDYCQRLT</sequence>
<keyword evidence="5" id="KW-0571">Peptide transport</keyword>
<feature type="transmembrane region" description="Helical" evidence="10">
    <location>
        <begin position="482"/>
        <end position="503"/>
    </location>
</feature>
<feature type="transmembrane region" description="Helical" evidence="10">
    <location>
        <begin position="593"/>
        <end position="615"/>
    </location>
</feature>
<feature type="transmembrane region" description="Helical" evidence="10">
    <location>
        <begin position="738"/>
        <end position="761"/>
    </location>
</feature>
<feature type="compositionally biased region" description="Basic and acidic residues" evidence="9">
    <location>
        <begin position="64"/>
        <end position="75"/>
    </location>
</feature>
<evidence type="ECO:0000256" key="2">
    <source>
        <dbReference type="ARBA" id="ARBA00008807"/>
    </source>
</evidence>
<feature type="transmembrane region" description="Helical" evidence="10">
    <location>
        <begin position="206"/>
        <end position="227"/>
    </location>
</feature>
<feature type="region of interest" description="Disordered" evidence="9">
    <location>
        <begin position="1"/>
        <end position="75"/>
    </location>
</feature>
<evidence type="ECO:0000256" key="6">
    <source>
        <dbReference type="ARBA" id="ARBA00022927"/>
    </source>
</evidence>
<dbReference type="InParanoid" id="A0A1Y2ETV1"/>
<feature type="transmembrane region" description="Helical" evidence="10">
    <location>
        <begin position="432"/>
        <end position="450"/>
    </location>
</feature>
<keyword evidence="7 10" id="KW-1133">Transmembrane helix</keyword>
<keyword evidence="6" id="KW-0653">Protein transport</keyword>
<comment type="subcellular location">
    <subcellularLocation>
        <location evidence="1">Membrane</location>
        <topology evidence="1">Multi-pass membrane protein</topology>
    </subcellularLocation>
</comment>
<dbReference type="GO" id="GO:0015031">
    <property type="term" value="P:protein transport"/>
    <property type="evidence" value="ECO:0007669"/>
    <property type="project" value="UniProtKB-KW"/>
</dbReference>
<feature type="transmembrane region" description="Helical" evidence="10">
    <location>
        <begin position="660"/>
        <end position="680"/>
    </location>
</feature>
<evidence type="ECO:0000256" key="4">
    <source>
        <dbReference type="ARBA" id="ARBA00022692"/>
    </source>
</evidence>
<feature type="transmembrane region" description="Helical" evidence="10">
    <location>
        <begin position="264"/>
        <end position="281"/>
    </location>
</feature>
<accession>A0A1Y2ETV1</accession>
<evidence type="ECO:0000256" key="7">
    <source>
        <dbReference type="ARBA" id="ARBA00022989"/>
    </source>
</evidence>
<protein>
    <submittedName>
        <fullName evidence="11">Peptide transporter MTD1</fullName>
    </submittedName>
</protein>
<dbReference type="AlphaFoldDB" id="A0A1Y2ETV1"/>
<evidence type="ECO:0000256" key="9">
    <source>
        <dbReference type="SAM" id="MobiDB-lite"/>
    </source>
</evidence>
<feature type="transmembrane region" description="Helical" evidence="10">
    <location>
        <begin position="104"/>
        <end position="124"/>
    </location>
</feature>
<evidence type="ECO:0000313" key="12">
    <source>
        <dbReference type="Proteomes" id="UP000193467"/>
    </source>
</evidence>
<dbReference type="GO" id="GO:0016020">
    <property type="term" value="C:membrane"/>
    <property type="evidence" value="ECO:0007669"/>
    <property type="project" value="UniProtKB-SubCell"/>
</dbReference>
<feature type="compositionally biased region" description="Basic and acidic residues" evidence="9">
    <location>
        <begin position="30"/>
        <end position="51"/>
    </location>
</feature>
<keyword evidence="8 10" id="KW-0472">Membrane</keyword>
<dbReference type="InterPro" id="IPR004648">
    <property type="entry name" value="Oligpept_transpt"/>
</dbReference>
<keyword evidence="4 10" id="KW-0812">Transmembrane</keyword>
<feature type="transmembrane region" description="Helical" evidence="10">
    <location>
        <begin position="130"/>
        <end position="148"/>
    </location>
</feature>
<feature type="transmembrane region" description="Helical" evidence="10">
    <location>
        <begin position="233"/>
        <end position="252"/>
    </location>
</feature>
<dbReference type="OrthoDB" id="9986677at2759"/>
<comment type="caution">
    <text evidence="11">The sequence shown here is derived from an EMBL/GenBank/DDBJ whole genome shotgun (WGS) entry which is preliminary data.</text>
</comment>
<proteinExistence type="inferred from homology"/>
<reference evidence="11 12" key="1">
    <citation type="submission" date="2016-07" db="EMBL/GenBank/DDBJ databases">
        <title>Pervasive Adenine N6-methylation of Active Genes in Fungi.</title>
        <authorList>
            <consortium name="DOE Joint Genome Institute"/>
            <person name="Mondo S.J."/>
            <person name="Dannebaum R.O."/>
            <person name="Kuo R.C."/>
            <person name="Labutti K."/>
            <person name="Haridas S."/>
            <person name="Kuo A."/>
            <person name="Salamov A."/>
            <person name="Ahrendt S.R."/>
            <person name="Lipzen A."/>
            <person name="Sullivan W."/>
            <person name="Andreopoulos W.B."/>
            <person name="Clum A."/>
            <person name="Lindquist E."/>
            <person name="Daum C."/>
            <person name="Ramamoorthy G.K."/>
            <person name="Gryganskyi A."/>
            <person name="Culley D."/>
            <person name="Magnuson J.K."/>
            <person name="James T.Y."/>
            <person name="O'Malley M.A."/>
            <person name="Stajich J.E."/>
            <person name="Spatafora J.W."/>
            <person name="Visel A."/>
            <person name="Grigoriev I.V."/>
        </authorList>
    </citation>
    <scope>NUCLEOTIDE SEQUENCE [LARGE SCALE GENOMIC DNA]</scope>
    <source>
        <strain evidence="11 12">62-1032</strain>
    </source>
</reference>
<dbReference type="EMBL" id="MCGR01000040">
    <property type="protein sequence ID" value="ORY74734.1"/>
    <property type="molecule type" value="Genomic_DNA"/>
</dbReference>
<keyword evidence="12" id="KW-1185">Reference proteome</keyword>
<organism evidence="11 12">
    <name type="scientific">Leucosporidium creatinivorum</name>
    <dbReference type="NCBI Taxonomy" id="106004"/>
    <lineage>
        <taxon>Eukaryota</taxon>
        <taxon>Fungi</taxon>
        <taxon>Dikarya</taxon>
        <taxon>Basidiomycota</taxon>
        <taxon>Pucciniomycotina</taxon>
        <taxon>Microbotryomycetes</taxon>
        <taxon>Leucosporidiales</taxon>
        <taxon>Leucosporidium</taxon>
    </lineage>
</organism>
<dbReference type="InterPro" id="IPR004813">
    <property type="entry name" value="OPT"/>
</dbReference>
<dbReference type="NCBIfam" id="TIGR00728">
    <property type="entry name" value="OPT_sfam"/>
    <property type="match status" value="1"/>
</dbReference>